<dbReference type="PRINTS" id="PR01840">
    <property type="entry name" value="TATCFAMILY"/>
</dbReference>
<comment type="similarity">
    <text evidence="7">Belongs to the TatC family.</text>
</comment>
<dbReference type="NCBIfam" id="TIGR00945">
    <property type="entry name" value="tatC"/>
    <property type="match status" value="1"/>
</dbReference>
<dbReference type="RefSeq" id="WP_073262842.1">
    <property type="nucleotide sequence ID" value="NZ_FRCS01000013.1"/>
</dbReference>
<keyword evidence="5 7" id="KW-0811">Translocation</keyword>
<evidence type="ECO:0000256" key="6">
    <source>
        <dbReference type="ARBA" id="ARBA00023136"/>
    </source>
</evidence>
<organism evidence="9 10">
    <name type="scientific">Cryptosporangium aurantiacum</name>
    <dbReference type="NCBI Taxonomy" id="134849"/>
    <lineage>
        <taxon>Bacteria</taxon>
        <taxon>Bacillati</taxon>
        <taxon>Actinomycetota</taxon>
        <taxon>Actinomycetes</taxon>
        <taxon>Cryptosporangiales</taxon>
        <taxon>Cryptosporangiaceae</taxon>
        <taxon>Cryptosporangium</taxon>
    </lineage>
</organism>
<sequence>MTLMEHIRELRDRLFKAVVGIVLGLCIGLYFSLPVQRFLTEPYCSRFADGECALNATTPLEPTIVRLKIALYLGLIIASPIWLFQLWAFVAPGLHARERKWSYAFISFAVPLFVAGAVLAHFVVAKGIEFLLPVDGEYQFTTNIAGYIDFVTGMLMIFGVGFEFPLLVFMLNLAGVASAKRLLGWWRAAVFLTFVFTALVTPTPDPFGMTALGLAMSALYFAAVGAAFLNERRRAKVAARNQFAGLDDDEASQIEPVLEPVETSGPVQASETPEPSRRDDVD</sequence>
<name>A0A1M7RIE3_9ACTN</name>
<keyword evidence="7" id="KW-0813">Transport</keyword>
<evidence type="ECO:0000256" key="8">
    <source>
        <dbReference type="SAM" id="MobiDB-lite"/>
    </source>
</evidence>
<dbReference type="OrthoDB" id="9777044at2"/>
<evidence type="ECO:0000256" key="7">
    <source>
        <dbReference type="HAMAP-Rule" id="MF_00902"/>
    </source>
</evidence>
<dbReference type="PANTHER" id="PTHR30371">
    <property type="entry name" value="SEC-INDEPENDENT PROTEIN TRANSLOCASE PROTEIN TATC"/>
    <property type="match status" value="1"/>
</dbReference>
<dbReference type="PANTHER" id="PTHR30371:SF0">
    <property type="entry name" value="SEC-INDEPENDENT PROTEIN TRANSLOCASE PROTEIN TATC, CHLOROPLASTIC-RELATED"/>
    <property type="match status" value="1"/>
</dbReference>
<keyword evidence="4 7" id="KW-1133">Transmembrane helix</keyword>
<dbReference type="STRING" id="134849.SAMN05443668_113160"/>
<keyword evidence="3 7" id="KW-0653">Protein transport</keyword>
<feature type="transmembrane region" description="Helical" evidence="7">
    <location>
        <begin position="103"/>
        <end position="124"/>
    </location>
</feature>
<keyword evidence="7" id="KW-1003">Cell membrane</keyword>
<dbReference type="GO" id="GO:0043953">
    <property type="term" value="P:protein transport by the Tat complex"/>
    <property type="evidence" value="ECO:0007669"/>
    <property type="project" value="UniProtKB-UniRule"/>
</dbReference>
<accession>A0A1M7RIE3</accession>
<comment type="function">
    <text evidence="7">Part of the twin-arginine translocation (Tat) system that transports large folded proteins containing a characteristic twin-arginine motif in their signal peptide across membranes. Together with TatB, TatC is part of a receptor directly interacting with Tat signal peptides.</text>
</comment>
<dbReference type="InterPro" id="IPR002033">
    <property type="entry name" value="TatC"/>
</dbReference>
<dbReference type="GO" id="GO:0009977">
    <property type="term" value="F:proton motive force dependent protein transmembrane transporter activity"/>
    <property type="evidence" value="ECO:0007669"/>
    <property type="project" value="TreeGrafter"/>
</dbReference>
<proteinExistence type="inferred from homology"/>
<feature type="transmembrane region" description="Helical" evidence="7">
    <location>
        <begin position="69"/>
        <end position="91"/>
    </location>
</feature>
<keyword evidence="2 7" id="KW-0812">Transmembrane</keyword>
<dbReference type="Proteomes" id="UP000184440">
    <property type="component" value="Unassembled WGS sequence"/>
</dbReference>
<dbReference type="GO" id="GO:0033281">
    <property type="term" value="C:TAT protein transport complex"/>
    <property type="evidence" value="ECO:0007669"/>
    <property type="project" value="UniProtKB-UniRule"/>
</dbReference>
<feature type="transmembrane region" description="Helical" evidence="7">
    <location>
        <begin position="14"/>
        <end position="33"/>
    </location>
</feature>
<dbReference type="GO" id="GO:0065002">
    <property type="term" value="P:intracellular protein transmembrane transport"/>
    <property type="evidence" value="ECO:0007669"/>
    <property type="project" value="TreeGrafter"/>
</dbReference>
<evidence type="ECO:0000256" key="2">
    <source>
        <dbReference type="ARBA" id="ARBA00022692"/>
    </source>
</evidence>
<gene>
    <name evidence="7" type="primary">tatC</name>
    <name evidence="9" type="ORF">SAMN05443668_113160</name>
</gene>
<keyword evidence="6 7" id="KW-0472">Membrane</keyword>
<evidence type="ECO:0000256" key="5">
    <source>
        <dbReference type="ARBA" id="ARBA00023010"/>
    </source>
</evidence>
<evidence type="ECO:0000313" key="10">
    <source>
        <dbReference type="Proteomes" id="UP000184440"/>
    </source>
</evidence>
<dbReference type="HAMAP" id="MF_00902">
    <property type="entry name" value="TatC"/>
    <property type="match status" value="1"/>
</dbReference>
<feature type="region of interest" description="Disordered" evidence="8">
    <location>
        <begin position="250"/>
        <end position="282"/>
    </location>
</feature>
<feature type="transmembrane region" description="Helical" evidence="7">
    <location>
        <begin position="207"/>
        <end position="229"/>
    </location>
</feature>
<evidence type="ECO:0000256" key="3">
    <source>
        <dbReference type="ARBA" id="ARBA00022927"/>
    </source>
</evidence>
<evidence type="ECO:0000256" key="1">
    <source>
        <dbReference type="ARBA" id="ARBA00004141"/>
    </source>
</evidence>
<dbReference type="Pfam" id="PF00902">
    <property type="entry name" value="TatC"/>
    <property type="match status" value="1"/>
</dbReference>
<comment type="subcellular location">
    <subcellularLocation>
        <location evidence="7">Cell membrane</location>
        <topology evidence="7">Multi-pass membrane protein</topology>
    </subcellularLocation>
    <subcellularLocation>
        <location evidence="1">Membrane</location>
        <topology evidence="1">Multi-pass membrane protein</topology>
    </subcellularLocation>
</comment>
<protein>
    <recommendedName>
        <fullName evidence="7">Sec-independent protein translocase protein TatC</fullName>
    </recommendedName>
</protein>
<keyword evidence="10" id="KW-1185">Reference proteome</keyword>
<dbReference type="AlphaFoldDB" id="A0A1M7RIE3"/>
<evidence type="ECO:0000313" key="9">
    <source>
        <dbReference type="EMBL" id="SHN46063.1"/>
    </source>
</evidence>
<evidence type="ECO:0000256" key="4">
    <source>
        <dbReference type="ARBA" id="ARBA00022989"/>
    </source>
</evidence>
<reference evidence="9 10" key="1">
    <citation type="submission" date="2016-11" db="EMBL/GenBank/DDBJ databases">
        <authorList>
            <person name="Jaros S."/>
            <person name="Januszkiewicz K."/>
            <person name="Wedrychowicz H."/>
        </authorList>
    </citation>
    <scope>NUCLEOTIDE SEQUENCE [LARGE SCALE GENOMIC DNA]</scope>
    <source>
        <strain evidence="9 10">DSM 46144</strain>
    </source>
</reference>
<feature type="transmembrane region" description="Helical" evidence="7">
    <location>
        <begin position="183"/>
        <end position="201"/>
    </location>
</feature>
<feature type="transmembrane region" description="Helical" evidence="7">
    <location>
        <begin position="144"/>
        <end position="171"/>
    </location>
</feature>
<comment type="subunit">
    <text evidence="7">The Tat system comprises two distinct complexes: a TatABC complex, containing multiple copies of TatA, TatB and TatC subunits, and a separate TatA complex, containing only TatA subunits. Substrates initially bind to the TatABC complex, which probably triggers association of the separate TatA complex to form the active translocon.</text>
</comment>
<dbReference type="EMBL" id="FRCS01000013">
    <property type="protein sequence ID" value="SHN46063.1"/>
    <property type="molecule type" value="Genomic_DNA"/>
</dbReference>